<comment type="caution">
    <text evidence="1">The sequence shown here is derived from an EMBL/GenBank/DDBJ whole genome shotgun (WGS) entry which is preliminary data.</text>
</comment>
<name>A0A117N3P5_RHILI</name>
<proteinExistence type="predicted"/>
<organism evidence="1 2">
    <name type="scientific">Rhizobium loti</name>
    <name type="common">Mesorhizobium loti</name>
    <dbReference type="NCBI Taxonomy" id="381"/>
    <lineage>
        <taxon>Bacteria</taxon>
        <taxon>Pseudomonadati</taxon>
        <taxon>Pseudomonadota</taxon>
        <taxon>Alphaproteobacteria</taxon>
        <taxon>Hyphomicrobiales</taxon>
        <taxon>Phyllobacteriaceae</taxon>
        <taxon>Mesorhizobium</taxon>
    </lineage>
</organism>
<sequence>MSLAGRWRIVAMPDYVEDYPDMMEPAYIEFAANGSGEFAFGCVTGQIFGGADGNHVAFSWQGDDEMDEAQGDGWAEIQPDGSINGQICFHNGDEADFIARKWTSSTAC</sequence>
<evidence type="ECO:0000313" key="1">
    <source>
        <dbReference type="EMBL" id="KUM26285.1"/>
    </source>
</evidence>
<protein>
    <submittedName>
        <fullName evidence="1">Uncharacterized protein</fullName>
    </submittedName>
</protein>
<dbReference type="EMBL" id="LPWA01000107">
    <property type="protein sequence ID" value="KUM26285.1"/>
    <property type="molecule type" value="Genomic_DNA"/>
</dbReference>
<dbReference type="AlphaFoldDB" id="A0A117N3P5"/>
<dbReference type="Proteomes" id="UP000053176">
    <property type="component" value="Unassembled WGS sequence"/>
</dbReference>
<reference evidence="1 2" key="1">
    <citation type="submission" date="2015-12" db="EMBL/GenBank/DDBJ databases">
        <title>Draft genome sequence of Mesorhizobium sp. UFLA 01-765, a multitolerant efficient symbiont and plant-growth promoting strain isolated from Zn-mining soil using Leucaena leucocephala as a trap plant.</title>
        <authorList>
            <person name="Rangel W.M."/>
            <person name="Thijs S."/>
            <person name="Longatti S.M."/>
            <person name="Moreira F.M."/>
            <person name="Weyens N."/>
            <person name="Vangronsveld J."/>
            <person name="Van Hamme J.D."/>
            <person name="Bottos E.M."/>
            <person name="Rineau F."/>
        </authorList>
    </citation>
    <scope>NUCLEOTIDE SEQUENCE [LARGE SCALE GENOMIC DNA]</scope>
    <source>
        <strain evidence="1 2">UFLA 01-765</strain>
    </source>
</reference>
<evidence type="ECO:0000313" key="2">
    <source>
        <dbReference type="Proteomes" id="UP000053176"/>
    </source>
</evidence>
<dbReference type="OrthoDB" id="282152at2"/>
<gene>
    <name evidence="1" type="ORF">AU467_22300</name>
</gene>
<accession>A0A117N3P5</accession>